<reference evidence="1 2" key="1">
    <citation type="journal article" date="2016" name="Mol. Biol. Evol.">
        <title>Comparative Genomics of Early-Diverging Mushroom-Forming Fungi Provides Insights into the Origins of Lignocellulose Decay Capabilities.</title>
        <authorList>
            <person name="Nagy L.G."/>
            <person name="Riley R."/>
            <person name="Tritt A."/>
            <person name="Adam C."/>
            <person name="Daum C."/>
            <person name="Floudas D."/>
            <person name="Sun H."/>
            <person name="Yadav J.S."/>
            <person name="Pangilinan J."/>
            <person name="Larsson K.H."/>
            <person name="Matsuura K."/>
            <person name="Barry K."/>
            <person name="Labutti K."/>
            <person name="Kuo R."/>
            <person name="Ohm R.A."/>
            <person name="Bhattacharya S.S."/>
            <person name="Shirouzu T."/>
            <person name="Yoshinaga Y."/>
            <person name="Martin F.M."/>
            <person name="Grigoriev I.V."/>
            <person name="Hibbett D.S."/>
        </authorList>
    </citation>
    <scope>NUCLEOTIDE SEQUENCE [LARGE SCALE GENOMIC DNA]</scope>
    <source>
        <strain evidence="1 2">HHB12733</strain>
    </source>
</reference>
<evidence type="ECO:0000313" key="1">
    <source>
        <dbReference type="EMBL" id="KZT51089.1"/>
    </source>
</evidence>
<evidence type="ECO:0000313" key="2">
    <source>
        <dbReference type="Proteomes" id="UP000076842"/>
    </source>
</evidence>
<organism evidence="1 2">
    <name type="scientific">Calocera cornea HHB12733</name>
    <dbReference type="NCBI Taxonomy" id="1353952"/>
    <lineage>
        <taxon>Eukaryota</taxon>
        <taxon>Fungi</taxon>
        <taxon>Dikarya</taxon>
        <taxon>Basidiomycota</taxon>
        <taxon>Agaricomycotina</taxon>
        <taxon>Dacrymycetes</taxon>
        <taxon>Dacrymycetales</taxon>
        <taxon>Dacrymycetaceae</taxon>
        <taxon>Calocera</taxon>
    </lineage>
</organism>
<sequence length="140" mass="15740">MQFLLSALGAVVIMHDNGCVVPAALHSAEVIREDLSTSCLRSPQWLGVTWLFLGPRAVDLSLRCPFFSSFDVDTDSFAVRRLWWCTLVPELCHKELGIPSPALRRRSRVDTVSQTRPIFLGTVSRPLSPHSWMCHLYMGT</sequence>
<protein>
    <submittedName>
        <fullName evidence="1">Uncharacterized protein</fullName>
    </submittedName>
</protein>
<accession>A0A165CN86</accession>
<gene>
    <name evidence="1" type="ORF">CALCODRAFT_152438</name>
</gene>
<keyword evidence="2" id="KW-1185">Reference proteome</keyword>
<dbReference type="AlphaFoldDB" id="A0A165CN86"/>
<name>A0A165CN86_9BASI</name>
<dbReference type="EMBL" id="KV424126">
    <property type="protein sequence ID" value="KZT51089.1"/>
    <property type="molecule type" value="Genomic_DNA"/>
</dbReference>
<dbReference type="InParanoid" id="A0A165CN86"/>
<dbReference type="Proteomes" id="UP000076842">
    <property type="component" value="Unassembled WGS sequence"/>
</dbReference>
<proteinExistence type="predicted"/>